<protein>
    <submittedName>
        <fullName evidence="2">Uncharacterized protein</fullName>
    </submittedName>
</protein>
<dbReference type="AlphaFoldDB" id="A0AA36G4A0"/>
<organism evidence="2 3">
    <name type="scientific">Mesorhabditis spiculigera</name>
    <dbReference type="NCBI Taxonomy" id="96644"/>
    <lineage>
        <taxon>Eukaryota</taxon>
        <taxon>Metazoa</taxon>
        <taxon>Ecdysozoa</taxon>
        <taxon>Nematoda</taxon>
        <taxon>Chromadorea</taxon>
        <taxon>Rhabditida</taxon>
        <taxon>Rhabditina</taxon>
        <taxon>Rhabditomorpha</taxon>
        <taxon>Rhabditoidea</taxon>
        <taxon>Rhabditidae</taxon>
        <taxon>Mesorhabditinae</taxon>
        <taxon>Mesorhabditis</taxon>
    </lineage>
</organism>
<evidence type="ECO:0000256" key="1">
    <source>
        <dbReference type="SAM" id="MobiDB-lite"/>
    </source>
</evidence>
<evidence type="ECO:0000313" key="2">
    <source>
        <dbReference type="EMBL" id="CAJ0578959.1"/>
    </source>
</evidence>
<feature type="compositionally biased region" description="Polar residues" evidence="1">
    <location>
        <begin position="89"/>
        <end position="102"/>
    </location>
</feature>
<comment type="caution">
    <text evidence="2">The sequence shown here is derived from an EMBL/GenBank/DDBJ whole genome shotgun (WGS) entry which is preliminary data.</text>
</comment>
<feature type="region of interest" description="Disordered" evidence="1">
    <location>
        <begin position="209"/>
        <end position="232"/>
    </location>
</feature>
<name>A0AA36G4A0_9BILA</name>
<accession>A0AA36G4A0</accession>
<proteinExistence type="predicted"/>
<feature type="non-terminal residue" evidence="2">
    <location>
        <position position="1"/>
    </location>
</feature>
<feature type="compositionally biased region" description="Basic and acidic residues" evidence="1">
    <location>
        <begin position="1"/>
        <end position="10"/>
    </location>
</feature>
<evidence type="ECO:0000313" key="3">
    <source>
        <dbReference type="Proteomes" id="UP001177023"/>
    </source>
</evidence>
<reference evidence="2" key="1">
    <citation type="submission" date="2023-06" db="EMBL/GenBank/DDBJ databases">
        <authorList>
            <person name="Delattre M."/>
        </authorList>
    </citation>
    <scope>NUCLEOTIDE SEQUENCE</scope>
    <source>
        <strain evidence="2">AF72</strain>
    </source>
</reference>
<feature type="compositionally biased region" description="Acidic residues" evidence="1">
    <location>
        <begin position="223"/>
        <end position="232"/>
    </location>
</feature>
<keyword evidence="3" id="KW-1185">Reference proteome</keyword>
<gene>
    <name evidence="2" type="ORF">MSPICULIGERA_LOCUS17197</name>
</gene>
<feature type="region of interest" description="Disordered" evidence="1">
    <location>
        <begin position="1"/>
        <end position="50"/>
    </location>
</feature>
<sequence length="232" mass="25438">MTGSQEEKKHDSRKRHHNDDDAGGIEPSSKRKMENITTGIGRVDLKERQLPDVPAEFADDPMGMTEGSHSDENVEPIIEEPADSFDGTFDSTQCGTTSTSGLSIHEESEQLIRTPLPRSPINGPVYPRALALYDDFPRSDLDISDVSEEEVTVDTQEAVVQEPDDDARFPPVPIQFQLRHPESSPSGRIRAPLLPSALKPHSLLMLATDSIASPQPRAATPMGDDDGDEMEL</sequence>
<dbReference type="Proteomes" id="UP001177023">
    <property type="component" value="Unassembled WGS sequence"/>
</dbReference>
<dbReference type="EMBL" id="CATQJA010002655">
    <property type="protein sequence ID" value="CAJ0578959.1"/>
    <property type="molecule type" value="Genomic_DNA"/>
</dbReference>
<feature type="region of interest" description="Disordered" evidence="1">
    <location>
        <begin position="82"/>
        <end position="105"/>
    </location>
</feature>